<name>A0ABT6M672_9NOCA</name>
<comment type="caution">
    <text evidence="1">The sequence shown here is derived from an EMBL/GenBank/DDBJ whole genome shotgun (WGS) entry which is preliminary data.</text>
</comment>
<reference evidence="1 2" key="1">
    <citation type="submission" date="2023-04" db="EMBL/GenBank/DDBJ databases">
        <title>Forest soil microbial communities from Buena Vista Peninsula, Colon Province, Panama.</title>
        <authorList>
            <person name="Bouskill N."/>
        </authorList>
    </citation>
    <scope>NUCLEOTIDE SEQUENCE [LARGE SCALE GENOMIC DNA]</scope>
    <source>
        <strain evidence="1 2">CFH S0262</strain>
    </source>
</reference>
<gene>
    <name evidence="1" type="ORF">M2280_001022</name>
</gene>
<proteinExistence type="predicted"/>
<dbReference type="Proteomes" id="UP001160334">
    <property type="component" value="Unassembled WGS sequence"/>
</dbReference>
<keyword evidence="2" id="KW-1185">Reference proteome</keyword>
<organism evidence="1 2">
    <name type="scientific">Prescottella agglutinans</name>
    <dbReference type="NCBI Taxonomy" id="1644129"/>
    <lineage>
        <taxon>Bacteria</taxon>
        <taxon>Bacillati</taxon>
        <taxon>Actinomycetota</taxon>
        <taxon>Actinomycetes</taxon>
        <taxon>Mycobacteriales</taxon>
        <taxon>Nocardiaceae</taxon>
        <taxon>Prescottella</taxon>
    </lineage>
</organism>
<accession>A0ABT6M672</accession>
<evidence type="ECO:0000313" key="1">
    <source>
        <dbReference type="EMBL" id="MDH6279813.1"/>
    </source>
</evidence>
<dbReference type="RefSeq" id="WP_280759183.1">
    <property type="nucleotide sequence ID" value="NZ_JARXVC010000002.1"/>
</dbReference>
<protein>
    <submittedName>
        <fullName evidence="1">Uncharacterized protein</fullName>
    </submittedName>
</protein>
<evidence type="ECO:0000313" key="2">
    <source>
        <dbReference type="Proteomes" id="UP001160334"/>
    </source>
</evidence>
<sequence length="62" mass="6396">MGSLGMVFDGVAVNDLLVTASAVVALAPFDLAFHGIGELLGFPHDIVNGAWRSILQGLSDLS</sequence>
<dbReference type="EMBL" id="JARXVC010000002">
    <property type="protein sequence ID" value="MDH6279813.1"/>
    <property type="molecule type" value="Genomic_DNA"/>
</dbReference>